<feature type="transmembrane region" description="Helical" evidence="6">
    <location>
        <begin position="12"/>
        <end position="36"/>
    </location>
</feature>
<dbReference type="RefSeq" id="WP_184305108.1">
    <property type="nucleotide sequence ID" value="NZ_JACHXU010000007.1"/>
</dbReference>
<dbReference type="InterPro" id="IPR018076">
    <property type="entry name" value="T2SS_GspF_dom"/>
</dbReference>
<protein>
    <submittedName>
        <fullName evidence="8">Tight adherence protein C</fullName>
    </submittedName>
</protein>
<name>A0A7W5DY34_9BACT</name>
<feature type="domain" description="Type II secretion system protein GspF" evidence="7">
    <location>
        <begin position="187"/>
        <end position="315"/>
    </location>
</feature>
<evidence type="ECO:0000256" key="3">
    <source>
        <dbReference type="ARBA" id="ARBA00022692"/>
    </source>
</evidence>
<dbReference type="EMBL" id="JACHXU010000007">
    <property type="protein sequence ID" value="MBB3206651.1"/>
    <property type="molecule type" value="Genomic_DNA"/>
</dbReference>
<dbReference type="Proteomes" id="UP000536179">
    <property type="component" value="Unassembled WGS sequence"/>
</dbReference>
<evidence type="ECO:0000256" key="2">
    <source>
        <dbReference type="ARBA" id="ARBA00022475"/>
    </source>
</evidence>
<keyword evidence="9" id="KW-1185">Reference proteome</keyword>
<evidence type="ECO:0000256" key="4">
    <source>
        <dbReference type="ARBA" id="ARBA00022989"/>
    </source>
</evidence>
<comment type="caution">
    <text evidence="8">The sequence shown here is derived from an EMBL/GenBank/DDBJ whole genome shotgun (WGS) entry which is preliminary data.</text>
</comment>
<evidence type="ECO:0000256" key="5">
    <source>
        <dbReference type="ARBA" id="ARBA00023136"/>
    </source>
</evidence>
<evidence type="ECO:0000313" key="9">
    <source>
        <dbReference type="Proteomes" id="UP000536179"/>
    </source>
</evidence>
<dbReference type="PANTHER" id="PTHR35007">
    <property type="entry name" value="INTEGRAL MEMBRANE PROTEIN-RELATED"/>
    <property type="match status" value="1"/>
</dbReference>
<dbReference type="GO" id="GO:0005886">
    <property type="term" value="C:plasma membrane"/>
    <property type="evidence" value="ECO:0007669"/>
    <property type="project" value="UniProtKB-SubCell"/>
</dbReference>
<keyword evidence="3 6" id="KW-0812">Transmembrane</keyword>
<reference evidence="8 9" key="1">
    <citation type="submission" date="2020-08" db="EMBL/GenBank/DDBJ databases">
        <title>Genomic Encyclopedia of Type Strains, Phase III (KMG-III): the genomes of soil and plant-associated and newly described type strains.</title>
        <authorList>
            <person name="Whitman W."/>
        </authorList>
    </citation>
    <scope>NUCLEOTIDE SEQUENCE [LARGE SCALE GENOMIC DNA]</scope>
    <source>
        <strain evidence="8 9">CECT 8075</strain>
    </source>
</reference>
<keyword evidence="4 6" id="KW-1133">Transmembrane helix</keyword>
<sequence>MFTFLAENAAPGFINPMLLTTVAIFLGVASISWLVINKINGSDQEPAESRLDRMKQAKRGIRNIEADEKARSKNEALTAALEKAANPIANSVSGNEEEMGKLREKLVNAGFRRESSPIVFKMIQLVCTGVGLFFGGVLGMLVDGMTQGLLIKLFGGMILGFGIPQLALGFLASKRKESIFLGLPDALDLMVVCVEAGLGMDQALRKVAEEMGKSHKNIGEEFNIANSQLQFGRPRSEVLQALGYRSGVDDLKQLASILIQADKFGSSVATALRVQSESMRTKRRQIAEEKAAKTAVKMIFPLVLFIFPGIFVVLVGPAAINMYRQMLAK</sequence>
<feature type="transmembrane region" description="Helical" evidence="6">
    <location>
        <begin position="122"/>
        <end position="142"/>
    </location>
</feature>
<feature type="transmembrane region" description="Helical" evidence="6">
    <location>
        <begin position="299"/>
        <end position="320"/>
    </location>
</feature>
<comment type="subcellular location">
    <subcellularLocation>
        <location evidence="1">Cell membrane</location>
        <topology evidence="1">Multi-pass membrane protein</topology>
    </subcellularLocation>
</comment>
<dbReference type="Pfam" id="PF00482">
    <property type="entry name" value="T2SSF"/>
    <property type="match status" value="1"/>
</dbReference>
<dbReference type="PANTHER" id="PTHR35007:SF2">
    <property type="entry name" value="PILUS ASSEMBLE PROTEIN"/>
    <property type="match status" value="1"/>
</dbReference>
<evidence type="ECO:0000313" key="8">
    <source>
        <dbReference type="EMBL" id="MBB3206651.1"/>
    </source>
</evidence>
<organism evidence="8 9">
    <name type="scientific">Aporhodopirellula rubra</name>
    <dbReference type="NCBI Taxonomy" id="980271"/>
    <lineage>
        <taxon>Bacteria</taxon>
        <taxon>Pseudomonadati</taxon>
        <taxon>Planctomycetota</taxon>
        <taxon>Planctomycetia</taxon>
        <taxon>Pirellulales</taxon>
        <taxon>Pirellulaceae</taxon>
        <taxon>Aporhodopirellula</taxon>
    </lineage>
</organism>
<feature type="transmembrane region" description="Helical" evidence="6">
    <location>
        <begin position="148"/>
        <end position="171"/>
    </location>
</feature>
<dbReference type="AlphaFoldDB" id="A0A7W5DY34"/>
<evidence type="ECO:0000256" key="1">
    <source>
        <dbReference type="ARBA" id="ARBA00004651"/>
    </source>
</evidence>
<keyword evidence="5 6" id="KW-0472">Membrane</keyword>
<gene>
    <name evidence="8" type="ORF">FHS27_002463</name>
</gene>
<evidence type="ECO:0000256" key="6">
    <source>
        <dbReference type="SAM" id="Phobius"/>
    </source>
</evidence>
<proteinExistence type="predicted"/>
<accession>A0A7W5DY34</accession>
<evidence type="ECO:0000259" key="7">
    <source>
        <dbReference type="Pfam" id="PF00482"/>
    </source>
</evidence>
<keyword evidence="2" id="KW-1003">Cell membrane</keyword>